<reference evidence="1 2" key="1">
    <citation type="journal article" date="2019" name="Int. J. Syst. Evol. Microbiol.">
        <title>The Global Catalogue of Microorganisms (GCM) 10K type strain sequencing project: providing services to taxonomists for standard genome sequencing and annotation.</title>
        <authorList>
            <consortium name="The Broad Institute Genomics Platform"/>
            <consortium name="The Broad Institute Genome Sequencing Center for Infectious Disease"/>
            <person name="Wu L."/>
            <person name="Ma J."/>
        </authorList>
    </citation>
    <scope>NUCLEOTIDE SEQUENCE [LARGE SCALE GENOMIC DNA]</scope>
    <source>
        <strain evidence="1 2">JCM 11444</strain>
    </source>
</reference>
<sequence length="183" mass="18921">MLSPPAGVTTRRASSLGLRPVRGQGLRPWTPWDLGRRPATRGPCIDAQPAAGVTIRRASLGLRLVEGGFPLLVLLGRGLSASGCRGLGRSLSFGKGRGGGEQSAAGVTVRRVPFGARGRCGGFPLPAPLQGLSASGRRGLGRSLSFGKGRGGEQPAAGVTIRRTYPLRHRGQGRGLPDAETMP</sequence>
<comment type="caution">
    <text evidence="1">The sequence shown here is derived from an EMBL/GenBank/DDBJ whole genome shotgun (WGS) entry which is preliminary data.</text>
</comment>
<evidence type="ECO:0000313" key="1">
    <source>
        <dbReference type="EMBL" id="GAA0943479.1"/>
    </source>
</evidence>
<keyword evidence="2" id="KW-1185">Reference proteome</keyword>
<organism evidence="1 2">
    <name type="scientific">Streptomyces rhizosphaericus</name>
    <dbReference type="NCBI Taxonomy" id="114699"/>
    <lineage>
        <taxon>Bacteria</taxon>
        <taxon>Bacillati</taxon>
        <taxon>Actinomycetota</taxon>
        <taxon>Actinomycetes</taxon>
        <taxon>Kitasatosporales</taxon>
        <taxon>Streptomycetaceae</taxon>
        <taxon>Streptomyces</taxon>
        <taxon>Streptomyces violaceusniger group</taxon>
    </lineage>
</organism>
<evidence type="ECO:0000313" key="2">
    <source>
        <dbReference type="Proteomes" id="UP001500418"/>
    </source>
</evidence>
<name>A0ABN1QJ92_9ACTN</name>
<dbReference type="Proteomes" id="UP001500418">
    <property type="component" value="Unassembled WGS sequence"/>
</dbReference>
<dbReference type="EMBL" id="BAAAID010000045">
    <property type="protein sequence ID" value="GAA0943479.1"/>
    <property type="molecule type" value="Genomic_DNA"/>
</dbReference>
<accession>A0ABN1QJ92</accession>
<protein>
    <submittedName>
        <fullName evidence="1">Uncharacterized protein</fullName>
    </submittedName>
</protein>
<proteinExistence type="predicted"/>
<gene>
    <name evidence="1" type="ORF">GCM10009575_060700</name>
</gene>